<gene>
    <name evidence="1" type="ORF">DFR49_1090</name>
</gene>
<reference evidence="1 2" key="1">
    <citation type="submission" date="2018-08" db="EMBL/GenBank/DDBJ databases">
        <title>Genomic Encyclopedia of Type Strains, Phase IV (KMG-IV): sequencing the most valuable type-strain genomes for metagenomic binning, comparative biology and taxonomic classification.</title>
        <authorList>
            <person name="Goeker M."/>
        </authorList>
    </citation>
    <scope>NUCLEOTIDE SEQUENCE [LARGE SCALE GENOMIC DNA]</scope>
    <source>
        <strain evidence="1 2">DSM 25527</strain>
    </source>
</reference>
<evidence type="ECO:0000313" key="2">
    <source>
        <dbReference type="Proteomes" id="UP000266568"/>
    </source>
</evidence>
<proteinExistence type="predicted"/>
<dbReference type="InterPro" id="IPR036390">
    <property type="entry name" value="WH_DNA-bd_sf"/>
</dbReference>
<evidence type="ECO:0000313" key="1">
    <source>
        <dbReference type="EMBL" id="RIA46548.1"/>
    </source>
</evidence>
<dbReference type="Gene3D" id="1.10.10.10">
    <property type="entry name" value="Winged helix-like DNA-binding domain superfamily/Winged helix DNA-binding domain"/>
    <property type="match status" value="1"/>
</dbReference>
<dbReference type="AlphaFoldDB" id="A0A397PC65"/>
<comment type="caution">
    <text evidence="1">The sequence shown here is derived from an EMBL/GenBank/DDBJ whole genome shotgun (WGS) entry which is preliminary data.</text>
</comment>
<dbReference type="SUPFAM" id="SSF46785">
    <property type="entry name" value="Winged helix' DNA-binding domain"/>
    <property type="match status" value="1"/>
</dbReference>
<dbReference type="EMBL" id="QXDC01000002">
    <property type="protein sequence ID" value="RIA46548.1"/>
    <property type="molecule type" value="Genomic_DNA"/>
</dbReference>
<organism evidence="1 2">
    <name type="scientific">Hephaestia caeni</name>
    <dbReference type="NCBI Taxonomy" id="645617"/>
    <lineage>
        <taxon>Bacteria</taxon>
        <taxon>Pseudomonadati</taxon>
        <taxon>Pseudomonadota</taxon>
        <taxon>Alphaproteobacteria</taxon>
        <taxon>Sphingomonadales</taxon>
        <taxon>Sphingomonadaceae</taxon>
        <taxon>Hephaestia</taxon>
    </lineage>
</organism>
<evidence type="ECO:0008006" key="3">
    <source>
        <dbReference type="Google" id="ProtNLM"/>
    </source>
</evidence>
<accession>A0A397PC65</accession>
<name>A0A397PC65_9SPHN</name>
<keyword evidence="2" id="KW-1185">Reference proteome</keyword>
<sequence length="165" mass="18532">MPMRQEARIEPMLDDTGRPAVFAPLCRSIISARAESATMFGSLCSDPGCEMLLDLYWRDSQGLKTSLTSFCLASKASEMTGRRCLAEMEAQRIVERFPDPFDKRRIYVRLTATGRDKMDACFQTLLSGYAQTCHDCARKCGDAPDGARQEVPFCIAIDGVRQFRR</sequence>
<dbReference type="InterPro" id="IPR036388">
    <property type="entry name" value="WH-like_DNA-bd_sf"/>
</dbReference>
<protein>
    <recommendedName>
        <fullName evidence="3">DNA-binding MarR family transcriptional regulator</fullName>
    </recommendedName>
</protein>
<dbReference type="Proteomes" id="UP000266568">
    <property type="component" value="Unassembled WGS sequence"/>
</dbReference>